<organism evidence="3 4">
    <name type="scientific">Autumnicola musiva</name>
    <dbReference type="NCBI Taxonomy" id="3075589"/>
    <lineage>
        <taxon>Bacteria</taxon>
        <taxon>Pseudomonadati</taxon>
        <taxon>Bacteroidota</taxon>
        <taxon>Flavobacteriia</taxon>
        <taxon>Flavobacteriales</taxon>
        <taxon>Flavobacteriaceae</taxon>
        <taxon>Autumnicola</taxon>
    </lineage>
</organism>
<dbReference type="PROSITE" id="PS51257">
    <property type="entry name" value="PROKAR_LIPOPROTEIN"/>
    <property type="match status" value="1"/>
</dbReference>
<protein>
    <submittedName>
        <fullName evidence="3">Uncharacterized protein</fullName>
    </submittedName>
</protein>
<keyword evidence="1" id="KW-0175">Coiled coil</keyword>
<accession>A0ABU3D6Y2</accession>
<evidence type="ECO:0000313" key="3">
    <source>
        <dbReference type="EMBL" id="MDT0677134.1"/>
    </source>
</evidence>
<feature type="compositionally biased region" description="Acidic residues" evidence="2">
    <location>
        <begin position="89"/>
        <end position="100"/>
    </location>
</feature>
<dbReference type="RefSeq" id="WP_311503472.1">
    <property type="nucleotide sequence ID" value="NZ_JAVRHK010000007.1"/>
</dbReference>
<dbReference type="Proteomes" id="UP001262582">
    <property type="component" value="Unassembled WGS sequence"/>
</dbReference>
<dbReference type="EMBL" id="JAVRHK010000007">
    <property type="protein sequence ID" value="MDT0677134.1"/>
    <property type="molecule type" value="Genomic_DNA"/>
</dbReference>
<evidence type="ECO:0000256" key="2">
    <source>
        <dbReference type="SAM" id="MobiDB-lite"/>
    </source>
</evidence>
<name>A0ABU3D6Y2_9FLAO</name>
<keyword evidence="4" id="KW-1185">Reference proteome</keyword>
<comment type="caution">
    <text evidence="3">The sequence shown here is derived from an EMBL/GenBank/DDBJ whole genome shotgun (WGS) entry which is preliminary data.</text>
</comment>
<feature type="region of interest" description="Disordered" evidence="2">
    <location>
        <begin position="78"/>
        <end position="100"/>
    </location>
</feature>
<gene>
    <name evidence="3" type="ORF">RM539_11125</name>
</gene>
<feature type="coiled-coil region" evidence="1">
    <location>
        <begin position="34"/>
        <end position="78"/>
    </location>
</feature>
<evidence type="ECO:0000256" key="1">
    <source>
        <dbReference type="SAM" id="Coils"/>
    </source>
</evidence>
<sequence>MKRQLLLLAFIFTLGTTFTSCRDMENDNPDDVRLENHDEEMEEDEMQMNEENDLDEVEQDLENAAEDTGEAIENAAEETGNAVENAGNEVEEELNGTDDY</sequence>
<evidence type="ECO:0000313" key="4">
    <source>
        <dbReference type="Proteomes" id="UP001262582"/>
    </source>
</evidence>
<proteinExistence type="predicted"/>
<reference evidence="3 4" key="1">
    <citation type="submission" date="2023-09" db="EMBL/GenBank/DDBJ databases">
        <authorList>
            <person name="Rey-Velasco X."/>
        </authorList>
    </citation>
    <scope>NUCLEOTIDE SEQUENCE [LARGE SCALE GENOMIC DNA]</scope>
    <source>
        <strain evidence="3 4">F117</strain>
    </source>
</reference>